<name>S4P4H8_9NEOP</name>
<evidence type="ECO:0000313" key="1">
    <source>
        <dbReference type="EMBL" id="JAA81360.1"/>
    </source>
</evidence>
<sequence>MINIHSIQNSIHTGKIIDNNIGVCAVMCTDDKLVSKQDVNTTFPEITLHLTVLLHNLFYHLLQLFKSEVCDA</sequence>
<reference evidence="1" key="1">
    <citation type="journal article" date="2013" name="BMC Genomics">
        <title>Unscrambling butterfly oogenesis.</title>
        <authorList>
            <person name="Carter J.M."/>
            <person name="Baker S.C."/>
            <person name="Pink R."/>
            <person name="Carter D.R."/>
            <person name="Collins A."/>
            <person name="Tomlin J."/>
            <person name="Gibbs M."/>
            <person name="Breuker C.J."/>
        </authorList>
    </citation>
    <scope>NUCLEOTIDE SEQUENCE</scope>
    <source>
        <tissue evidence="1">Ovary</tissue>
    </source>
</reference>
<organism evidence="1">
    <name type="scientific">Pararge aegeria</name>
    <name type="common">speckled wood butterfly</name>
    <dbReference type="NCBI Taxonomy" id="116150"/>
    <lineage>
        <taxon>Eukaryota</taxon>
        <taxon>Metazoa</taxon>
        <taxon>Ecdysozoa</taxon>
        <taxon>Arthropoda</taxon>
        <taxon>Hexapoda</taxon>
        <taxon>Insecta</taxon>
        <taxon>Pterygota</taxon>
        <taxon>Neoptera</taxon>
        <taxon>Endopterygota</taxon>
        <taxon>Lepidoptera</taxon>
        <taxon>Glossata</taxon>
        <taxon>Ditrysia</taxon>
        <taxon>Papilionoidea</taxon>
        <taxon>Nymphalidae</taxon>
        <taxon>Satyrinae</taxon>
        <taxon>Satyrini</taxon>
        <taxon>Parargina</taxon>
        <taxon>Pararge</taxon>
    </lineage>
</organism>
<accession>S4P4H8</accession>
<dbReference type="AlphaFoldDB" id="S4P4H8"/>
<protein>
    <submittedName>
        <fullName evidence="1">Uncharacterized protein</fullName>
    </submittedName>
</protein>
<proteinExistence type="predicted"/>
<reference evidence="1" key="2">
    <citation type="submission" date="2013-05" db="EMBL/GenBank/DDBJ databases">
        <authorList>
            <person name="Carter J.-M."/>
            <person name="Baker S.C."/>
            <person name="Pink R."/>
            <person name="Carter D.R.F."/>
            <person name="Collins A."/>
            <person name="Tomlin J."/>
            <person name="Gibbs M."/>
            <person name="Breuker C.J."/>
        </authorList>
    </citation>
    <scope>NUCLEOTIDE SEQUENCE</scope>
    <source>
        <tissue evidence="1">Ovary</tissue>
    </source>
</reference>
<dbReference type="EMBL" id="GAIX01011200">
    <property type="protein sequence ID" value="JAA81360.1"/>
    <property type="molecule type" value="Transcribed_RNA"/>
</dbReference>